<dbReference type="EMBL" id="SNWM01000002">
    <property type="protein sequence ID" value="TDO22431.1"/>
    <property type="molecule type" value="Genomic_DNA"/>
</dbReference>
<evidence type="ECO:0000313" key="3">
    <source>
        <dbReference type="Proteomes" id="UP000295499"/>
    </source>
</evidence>
<accession>A0A4R6IK84</accession>
<dbReference type="Proteomes" id="UP000295499">
    <property type="component" value="Unassembled WGS sequence"/>
</dbReference>
<reference evidence="2 3" key="1">
    <citation type="submission" date="2019-03" db="EMBL/GenBank/DDBJ databases">
        <title>Genomic Encyclopedia of Archaeal and Bacterial Type Strains, Phase II (KMG-II): from individual species to whole genera.</title>
        <authorList>
            <person name="Goeker M."/>
        </authorList>
    </citation>
    <scope>NUCLEOTIDE SEQUENCE [LARGE SCALE GENOMIC DNA]</scope>
    <source>
        <strain evidence="2 3">DSM 19034</strain>
    </source>
</reference>
<evidence type="ECO:0000256" key="1">
    <source>
        <dbReference type="SAM" id="Phobius"/>
    </source>
</evidence>
<gene>
    <name evidence="2" type="ORF">CLV32_1404</name>
</gene>
<feature type="transmembrane region" description="Helical" evidence="1">
    <location>
        <begin position="44"/>
        <end position="69"/>
    </location>
</feature>
<protein>
    <submittedName>
        <fullName evidence="2">Uncharacterized protein</fullName>
    </submittedName>
</protein>
<comment type="caution">
    <text evidence="2">The sequence shown here is derived from an EMBL/GenBank/DDBJ whole genome shotgun (WGS) entry which is preliminary data.</text>
</comment>
<proteinExistence type="predicted"/>
<dbReference type="AlphaFoldDB" id="A0A4R6IK84"/>
<sequence>MSLRLLPKKIIYYFASQSSFKMEEKDAYAELSSIRQLMERSAKFISLSGLSGVLAGVYAIIGAYLGYRIVYGDTGTLDYRDTYISDPNVLIKLVLIASSVLLLSLASGVYLTIRQAKKRSENFWNPVSKRLVTSMAIPLVTGGLLIIIFILRQEHGIVASACLIFYGLALISASQYTFNDVKWLGCGEIILGLLAAATPGYGLVFWVIGFGFLHILYGTIMHFKYNQ</sequence>
<keyword evidence="3" id="KW-1185">Reference proteome</keyword>
<keyword evidence="1" id="KW-0472">Membrane</keyword>
<feature type="transmembrane region" description="Helical" evidence="1">
    <location>
        <begin position="89"/>
        <end position="111"/>
    </location>
</feature>
<evidence type="ECO:0000313" key="2">
    <source>
        <dbReference type="EMBL" id="TDO22431.1"/>
    </source>
</evidence>
<keyword evidence="1" id="KW-1133">Transmembrane helix</keyword>
<keyword evidence="1" id="KW-0812">Transmembrane</keyword>
<feature type="transmembrane region" description="Helical" evidence="1">
    <location>
        <begin position="131"/>
        <end position="151"/>
    </location>
</feature>
<feature type="transmembrane region" description="Helical" evidence="1">
    <location>
        <begin position="190"/>
        <end position="217"/>
    </location>
</feature>
<feature type="transmembrane region" description="Helical" evidence="1">
    <location>
        <begin position="157"/>
        <end position="178"/>
    </location>
</feature>
<organism evidence="2 3">
    <name type="scientific">Pedobacter duraquae</name>
    <dbReference type="NCBI Taxonomy" id="425511"/>
    <lineage>
        <taxon>Bacteria</taxon>
        <taxon>Pseudomonadati</taxon>
        <taxon>Bacteroidota</taxon>
        <taxon>Sphingobacteriia</taxon>
        <taxon>Sphingobacteriales</taxon>
        <taxon>Sphingobacteriaceae</taxon>
        <taxon>Pedobacter</taxon>
    </lineage>
</organism>
<name>A0A4R6IK84_9SPHI</name>